<feature type="domain" description="Aldehyde oxidase/xanthine dehydrogenase a/b hammerhead" evidence="2">
    <location>
        <begin position="246"/>
        <end position="330"/>
    </location>
</feature>
<dbReference type="Pfam" id="PF02738">
    <property type="entry name" value="MoCoBD_1"/>
    <property type="match status" value="1"/>
</dbReference>
<dbReference type="AlphaFoldDB" id="A0A290Z8T2"/>
<dbReference type="PANTHER" id="PTHR47495">
    <property type="entry name" value="ALDEHYDE DEHYDROGENASE"/>
    <property type="match status" value="1"/>
</dbReference>
<dbReference type="InterPro" id="IPR000674">
    <property type="entry name" value="Ald_Oxase/Xan_DH_a/b"/>
</dbReference>
<sequence length="729" mass="77281">MRLLPARPDHEHRRPPRPRARPQRRRHRRGPARQRLPLRHLLARARRREARRPRPGAEVIGRRGFLAAVGLTVALPAPAFASGAGLVPNVLVRLDARGRVTTTVPRPDTGQGVRTVVAMLVAEELAVPLASVAVEQAPGDTARYGRQGIGNSTSVRQLADPVRRAAATARALLVTAAARRWGVPVAECAARDGHVRHRRRALPYAELVQAASALDPTTVTVELTPRADWKVLGKRAGRVDARDIVTGRARYGLDVALPGLLTAVVARPPWLGARLASHDDAKALAVPGVLTTVALDGVAGAQGGVAVVARSAPAALAGRAALTCEWTGGTPDADSREWLAQLVAALPQDPPPANGHTAAYELPLLAHAPMEPMNATADARPDLVRLWAPTQDPGGLRDTLTRALGVPVEVEPTLSGGAFGRRIEDDYALEAIACSRAAGAPVKVLWTREDDTRHDSYRPMSAHRLTAELGPDGLPVRRAHRVATWGLTVLPFFGTPQLVLASGDHFPYAVPGEVTATVLPAPLRTGFWRAVYAGQFAYAEECFLSALAQRAGWDQVEYRRRLLADQPRVLRVLDAAAARVRFRPGPGRALGVACHLEYGSAIAVLAEVDARGGKPVVRKVTAAVDVGQALHPSGVRAQVEGGALDAISTVLGARITVRAGRVEQSSFRDYAWARIDAAPEFDVVLVDSDAPLGGMGELAYPPAAAAVASAVAQATGRPVTGMPVHSEVG</sequence>
<gene>
    <name evidence="3" type="ORF">CNX65_20650</name>
</gene>
<dbReference type="InterPro" id="IPR052516">
    <property type="entry name" value="N-heterocyclic_Hydroxylase"/>
</dbReference>
<evidence type="ECO:0000256" key="1">
    <source>
        <dbReference type="SAM" id="MobiDB-lite"/>
    </source>
</evidence>
<proteinExistence type="predicted"/>
<dbReference type="SUPFAM" id="SSF56003">
    <property type="entry name" value="Molybdenum cofactor-binding domain"/>
    <property type="match status" value="2"/>
</dbReference>
<dbReference type="Pfam" id="PF20256">
    <property type="entry name" value="MoCoBD_2"/>
    <property type="match status" value="2"/>
</dbReference>
<name>A0A290Z8T2_9PSEU</name>
<dbReference type="KEGG" id="apre:CNX65_20650"/>
<feature type="compositionally biased region" description="Basic residues" evidence="1">
    <location>
        <begin position="13"/>
        <end position="37"/>
    </location>
</feature>
<dbReference type="InterPro" id="IPR046867">
    <property type="entry name" value="AldOxase/xan_DH_MoCoBD2"/>
</dbReference>
<feature type="region of interest" description="Disordered" evidence="1">
    <location>
        <begin position="1"/>
        <end position="37"/>
    </location>
</feature>
<dbReference type="EMBL" id="CP023445">
    <property type="protein sequence ID" value="ATE55394.1"/>
    <property type="molecule type" value="Genomic_DNA"/>
</dbReference>
<dbReference type="Proteomes" id="UP000218505">
    <property type="component" value="Chromosome"/>
</dbReference>
<evidence type="ECO:0000313" key="4">
    <source>
        <dbReference type="Proteomes" id="UP000218505"/>
    </source>
</evidence>
<dbReference type="PANTHER" id="PTHR47495:SF1">
    <property type="entry name" value="BLL3820 PROTEIN"/>
    <property type="match status" value="1"/>
</dbReference>
<accession>A0A290Z8T2</accession>
<dbReference type="InterPro" id="IPR037165">
    <property type="entry name" value="AldOxase/xan_DH_Mopterin-bd_sf"/>
</dbReference>
<dbReference type="SMART" id="SM01008">
    <property type="entry name" value="Ald_Xan_dh_C"/>
    <property type="match status" value="1"/>
</dbReference>
<protein>
    <recommendedName>
        <fullName evidence="2">Aldehyde oxidase/xanthine dehydrogenase a/b hammerhead domain-containing protein</fullName>
    </recommendedName>
</protein>
<dbReference type="GO" id="GO:0016491">
    <property type="term" value="F:oxidoreductase activity"/>
    <property type="evidence" value="ECO:0007669"/>
    <property type="project" value="InterPro"/>
</dbReference>
<evidence type="ECO:0000259" key="2">
    <source>
        <dbReference type="SMART" id="SM01008"/>
    </source>
</evidence>
<dbReference type="Gene3D" id="3.90.1170.50">
    <property type="entry name" value="Aldehyde oxidase/xanthine dehydrogenase, a/b hammerhead"/>
    <property type="match status" value="1"/>
</dbReference>
<dbReference type="InterPro" id="IPR012368">
    <property type="entry name" value="OxRdtase_Mopterin-bd_su_IorB"/>
</dbReference>
<keyword evidence="4" id="KW-1185">Reference proteome</keyword>
<organism evidence="3 4">
    <name type="scientific">Actinosynnema pretiosum</name>
    <dbReference type="NCBI Taxonomy" id="42197"/>
    <lineage>
        <taxon>Bacteria</taxon>
        <taxon>Bacillati</taxon>
        <taxon>Actinomycetota</taxon>
        <taxon>Actinomycetes</taxon>
        <taxon>Pseudonocardiales</taxon>
        <taxon>Pseudonocardiaceae</taxon>
        <taxon>Actinosynnema</taxon>
    </lineage>
</organism>
<dbReference type="InterPro" id="IPR008274">
    <property type="entry name" value="AldOxase/xan_DH_MoCoBD1"/>
</dbReference>
<dbReference type="Gene3D" id="3.30.365.10">
    <property type="entry name" value="Aldehyde oxidase/xanthine dehydrogenase, molybdopterin binding domain"/>
    <property type="match status" value="4"/>
</dbReference>
<dbReference type="PIRSF" id="PIRSF036389">
    <property type="entry name" value="IOR_B"/>
    <property type="match status" value="1"/>
</dbReference>
<reference evidence="3" key="1">
    <citation type="submission" date="2017-09" db="EMBL/GenBank/DDBJ databases">
        <title>Complete Genome Sequence of ansamitocin-producing Bacterium Actinosynnema pretiosum X47.</title>
        <authorList>
            <person name="Cao G."/>
            <person name="Zong G."/>
            <person name="Zhong C."/>
            <person name="Fu J."/>
        </authorList>
    </citation>
    <scope>NUCLEOTIDE SEQUENCE [LARGE SCALE GENOMIC DNA]</scope>
    <source>
        <strain evidence="3">X47</strain>
    </source>
</reference>
<evidence type="ECO:0000313" key="3">
    <source>
        <dbReference type="EMBL" id="ATE55394.1"/>
    </source>
</evidence>